<dbReference type="PANTHER" id="PTHR34137">
    <property type="entry name" value="EXODEOXYRIBONUCLEASE 7 SMALL SUBUNIT"/>
    <property type="match status" value="1"/>
</dbReference>
<dbReference type="NCBIfam" id="TIGR01280">
    <property type="entry name" value="xseB"/>
    <property type="match status" value="1"/>
</dbReference>
<dbReference type="PANTHER" id="PTHR34137:SF1">
    <property type="entry name" value="EXODEOXYRIBONUCLEASE 7 SMALL SUBUNIT"/>
    <property type="match status" value="1"/>
</dbReference>
<evidence type="ECO:0000256" key="3">
    <source>
        <dbReference type="ARBA" id="ARBA00022801"/>
    </source>
</evidence>
<dbReference type="Proteomes" id="UP000199259">
    <property type="component" value="Unassembled WGS sequence"/>
</dbReference>
<sequence>MAGTGKGSEERTDVGKRQMSDLMSGLEDSETISFEDSLVELESLVEKLEKGQLTLDQSLGLFERGMKLARICNQKLSKAERKIEILIEENGNLKTETFIEE</sequence>
<evidence type="ECO:0000313" key="7">
    <source>
        <dbReference type="Proteomes" id="UP000199259"/>
    </source>
</evidence>
<evidence type="ECO:0000256" key="1">
    <source>
        <dbReference type="ARBA" id="ARBA00022490"/>
    </source>
</evidence>
<protein>
    <submittedName>
        <fullName evidence="6">Exodeoxyribonuclease VII small subunit</fullName>
    </submittedName>
</protein>
<name>A0A7Z7FC29_9EURY</name>
<keyword evidence="3" id="KW-0378">Hydrolase</keyword>
<feature type="compositionally biased region" description="Basic and acidic residues" evidence="5">
    <location>
        <begin position="7"/>
        <end position="19"/>
    </location>
</feature>
<keyword evidence="4" id="KW-0175">Coiled coil</keyword>
<evidence type="ECO:0000256" key="4">
    <source>
        <dbReference type="SAM" id="Coils"/>
    </source>
</evidence>
<keyword evidence="1" id="KW-0963">Cytoplasm</keyword>
<dbReference type="GO" id="GO:0009318">
    <property type="term" value="C:exodeoxyribonuclease VII complex"/>
    <property type="evidence" value="ECO:0007669"/>
    <property type="project" value="InterPro"/>
</dbReference>
<evidence type="ECO:0000313" key="6">
    <source>
        <dbReference type="EMBL" id="SDF64001.1"/>
    </source>
</evidence>
<organism evidence="6 7">
    <name type="scientific">Methanolobus vulcani</name>
    <dbReference type="NCBI Taxonomy" id="38026"/>
    <lineage>
        <taxon>Archaea</taxon>
        <taxon>Methanobacteriati</taxon>
        <taxon>Methanobacteriota</taxon>
        <taxon>Stenosarchaea group</taxon>
        <taxon>Methanomicrobia</taxon>
        <taxon>Methanosarcinales</taxon>
        <taxon>Methanosarcinaceae</taxon>
        <taxon>Methanolobus</taxon>
    </lineage>
</organism>
<dbReference type="HAMAP" id="MF_00337">
    <property type="entry name" value="Exonuc_7_S"/>
    <property type="match status" value="1"/>
</dbReference>
<feature type="coiled-coil region" evidence="4">
    <location>
        <begin position="69"/>
        <end position="96"/>
    </location>
</feature>
<dbReference type="NCBIfam" id="NF002140">
    <property type="entry name" value="PRK00977.1-4"/>
    <property type="match status" value="1"/>
</dbReference>
<gene>
    <name evidence="6" type="ORF">SAMN04488589_0983</name>
</gene>
<dbReference type="RefSeq" id="WP_238380728.1">
    <property type="nucleotide sequence ID" value="NZ_FNCA01000003.1"/>
</dbReference>
<evidence type="ECO:0000256" key="5">
    <source>
        <dbReference type="SAM" id="MobiDB-lite"/>
    </source>
</evidence>
<evidence type="ECO:0000256" key="2">
    <source>
        <dbReference type="ARBA" id="ARBA00022722"/>
    </source>
</evidence>
<dbReference type="GO" id="GO:0008855">
    <property type="term" value="F:exodeoxyribonuclease VII activity"/>
    <property type="evidence" value="ECO:0007669"/>
    <property type="project" value="InterPro"/>
</dbReference>
<dbReference type="InterPro" id="IPR003761">
    <property type="entry name" value="Exonuc_VII_S"/>
</dbReference>
<dbReference type="NCBIfam" id="NF002139">
    <property type="entry name" value="PRK00977.1-3"/>
    <property type="match status" value="1"/>
</dbReference>
<accession>A0A7Z7FC29</accession>
<keyword evidence="7" id="KW-1185">Reference proteome</keyword>
<proteinExistence type="inferred from homology"/>
<dbReference type="AlphaFoldDB" id="A0A7Z7FC29"/>
<dbReference type="Gene3D" id="1.10.287.1040">
    <property type="entry name" value="Exonuclease VII, small subunit"/>
    <property type="match status" value="1"/>
</dbReference>
<dbReference type="InterPro" id="IPR037004">
    <property type="entry name" value="Exonuc_VII_ssu_sf"/>
</dbReference>
<feature type="region of interest" description="Disordered" evidence="5">
    <location>
        <begin position="1"/>
        <end position="28"/>
    </location>
</feature>
<dbReference type="EMBL" id="FNCA01000003">
    <property type="protein sequence ID" value="SDF64001.1"/>
    <property type="molecule type" value="Genomic_DNA"/>
</dbReference>
<dbReference type="SUPFAM" id="SSF116842">
    <property type="entry name" value="XseB-like"/>
    <property type="match status" value="1"/>
</dbReference>
<comment type="caution">
    <text evidence="6">The sequence shown here is derived from an EMBL/GenBank/DDBJ whole genome shotgun (WGS) entry which is preliminary data.</text>
</comment>
<dbReference type="GO" id="GO:0005829">
    <property type="term" value="C:cytosol"/>
    <property type="evidence" value="ECO:0007669"/>
    <property type="project" value="TreeGrafter"/>
</dbReference>
<dbReference type="Pfam" id="PF02609">
    <property type="entry name" value="Exonuc_VII_S"/>
    <property type="match status" value="1"/>
</dbReference>
<keyword evidence="2" id="KW-0540">Nuclease</keyword>
<reference evidence="6 7" key="1">
    <citation type="submission" date="2016-10" db="EMBL/GenBank/DDBJ databases">
        <authorList>
            <person name="Varghese N."/>
            <person name="Submissions S."/>
        </authorList>
    </citation>
    <scope>NUCLEOTIDE SEQUENCE [LARGE SCALE GENOMIC DNA]</scope>
    <source>
        <strain evidence="6 7">PL 12/M</strain>
    </source>
</reference>
<dbReference type="GO" id="GO:0006308">
    <property type="term" value="P:DNA catabolic process"/>
    <property type="evidence" value="ECO:0007669"/>
    <property type="project" value="InterPro"/>
</dbReference>